<dbReference type="Gene3D" id="3.40.50.10330">
    <property type="entry name" value="Probable inorganic polyphosphate/atp-NAD kinase, domain 1"/>
    <property type="match status" value="1"/>
</dbReference>
<reference evidence="6 7" key="1">
    <citation type="submission" date="2019-07" db="EMBL/GenBank/DDBJ databases">
        <title>Genomic Encyclopedia of Archaeal and Bacterial Type Strains, Phase II (KMG-II): from individual species to whole genera.</title>
        <authorList>
            <person name="Goeker M."/>
        </authorList>
    </citation>
    <scope>NUCLEOTIDE SEQUENCE [LARGE SCALE GENOMIC DNA]</scope>
    <source>
        <strain evidence="6 7">ATCC BAA-1139</strain>
    </source>
</reference>
<dbReference type="PANTHER" id="PTHR12358:SF106">
    <property type="entry name" value="LIPID KINASE YEGS"/>
    <property type="match status" value="1"/>
</dbReference>
<dbReference type="PROSITE" id="PS50146">
    <property type="entry name" value="DAGK"/>
    <property type="match status" value="1"/>
</dbReference>
<dbReference type="RefSeq" id="WP_170242053.1">
    <property type="nucleotide sequence ID" value="NZ_VLLN01000033.1"/>
</dbReference>
<keyword evidence="3 6" id="KW-0418">Kinase</keyword>
<proteinExistence type="predicted"/>
<dbReference type="Pfam" id="PF19279">
    <property type="entry name" value="YegS_C"/>
    <property type="match status" value="1"/>
</dbReference>
<dbReference type="InterPro" id="IPR050187">
    <property type="entry name" value="Lipid_Phosphate_FormReg"/>
</dbReference>
<dbReference type="AlphaFoldDB" id="A0A562V7S1"/>
<comment type="caution">
    <text evidence="6">The sequence shown here is derived from an EMBL/GenBank/DDBJ whole genome shotgun (WGS) entry which is preliminary data.</text>
</comment>
<sequence length="290" mass="30751">MKRQCVIIANRGAGSFSDQRLHRLSEQLCAGGMAVEQSYGADFAELTDLARTVSRPPDAPLVIAAGGDGTINAVLNGLAGNNATCAILPLGTANVLALELGLYRPEQAVARIIAGEASPFTAGLLRAGERSSRFFLMTGVGLDGHVVRGVSPRQKRLFGKGAYALAAWRQVRAWETNELTVTTRGGSFTCHSLFACNTARYGGTFPLAPAASIFLPTLELVAVRYSSRLAYLGFAVGLARGRAPAGDGIVRLSTDWLRLEGVKPIQADGDDWGDSPVEITTETNYARIIV</sequence>
<dbReference type="InterPro" id="IPR045540">
    <property type="entry name" value="YegS/DAGK_C"/>
</dbReference>
<dbReference type="Proteomes" id="UP000319449">
    <property type="component" value="Unassembled WGS sequence"/>
</dbReference>
<keyword evidence="7" id="KW-1185">Reference proteome</keyword>
<dbReference type="EMBL" id="VLLN01000033">
    <property type="protein sequence ID" value="TWJ13912.1"/>
    <property type="molecule type" value="Genomic_DNA"/>
</dbReference>
<keyword evidence="1" id="KW-0808">Transferase</keyword>
<dbReference type="InterPro" id="IPR017438">
    <property type="entry name" value="ATP-NAD_kinase_N"/>
</dbReference>
<name>A0A562V7S1_9BACT</name>
<evidence type="ECO:0000259" key="5">
    <source>
        <dbReference type="PROSITE" id="PS50146"/>
    </source>
</evidence>
<dbReference type="InterPro" id="IPR001206">
    <property type="entry name" value="Diacylglycerol_kinase_cat_dom"/>
</dbReference>
<dbReference type="Pfam" id="PF00781">
    <property type="entry name" value="DAGK_cat"/>
    <property type="match status" value="1"/>
</dbReference>
<organism evidence="6 7">
    <name type="scientific">Geobacter argillaceus</name>
    <dbReference type="NCBI Taxonomy" id="345631"/>
    <lineage>
        <taxon>Bacteria</taxon>
        <taxon>Pseudomonadati</taxon>
        <taxon>Thermodesulfobacteriota</taxon>
        <taxon>Desulfuromonadia</taxon>
        <taxon>Geobacterales</taxon>
        <taxon>Geobacteraceae</taxon>
        <taxon>Geobacter</taxon>
    </lineage>
</organism>
<dbReference type="GO" id="GO:0005524">
    <property type="term" value="F:ATP binding"/>
    <property type="evidence" value="ECO:0007669"/>
    <property type="project" value="UniProtKB-KW"/>
</dbReference>
<dbReference type="PANTHER" id="PTHR12358">
    <property type="entry name" value="SPHINGOSINE KINASE"/>
    <property type="match status" value="1"/>
</dbReference>
<protein>
    <submittedName>
        <fullName evidence="6">Diacylglycerol kinase family enzyme</fullName>
    </submittedName>
</protein>
<evidence type="ECO:0000313" key="7">
    <source>
        <dbReference type="Proteomes" id="UP000319449"/>
    </source>
</evidence>
<evidence type="ECO:0000256" key="1">
    <source>
        <dbReference type="ARBA" id="ARBA00022679"/>
    </source>
</evidence>
<feature type="domain" description="DAGKc" evidence="5">
    <location>
        <begin position="1"/>
        <end position="129"/>
    </location>
</feature>
<dbReference type="GO" id="GO:0005886">
    <property type="term" value="C:plasma membrane"/>
    <property type="evidence" value="ECO:0007669"/>
    <property type="project" value="TreeGrafter"/>
</dbReference>
<dbReference type="Gene3D" id="2.60.200.40">
    <property type="match status" value="1"/>
</dbReference>
<accession>A0A562V7S1</accession>
<dbReference type="InterPro" id="IPR016064">
    <property type="entry name" value="NAD/diacylglycerol_kinase_sf"/>
</dbReference>
<evidence type="ECO:0000256" key="2">
    <source>
        <dbReference type="ARBA" id="ARBA00022741"/>
    </source>
</evidence>
<keyword evidence="2" id="KW-0547">Nucleotide-binding</keyword>
<evidence type="ECO:0000256" key="4">
    <source>
        <dbReference type="ARBA" id="ARBA00022840"/>
    </source>
</evidence>
<gene>
    <name evidence="6" type="ORF">JN12_03629</name>
</gene>
<dbReference type="GO" id="GO:0016301">
    <property type="term" value="F:kinase activity"/>
    <property type="evidence" value="ECO:0007669"/>
    <property type="project" value="UniProtKB-KW"/>
</dbReference>
<dbReference type="SUPFAM" id="SSF111331">
    <property type="entry name" value="NAD kinase/diacylglycerol kinase-like"/>
    <property type="match status" value="1"/>
</dbReference>
<evidence type="ECO:0000313" key="6">
    <source>
        <dbReference type="EMBL" id="TWJ13912.1"/>
    </source>
</evidence>
<evidence type="ECO:0000256" key="3">
    <source>
        <dbReference type="ARBA" id="ARBA00022777"/>
    </source>
</evidence>
<keyword evidence="4" id="KW-0067">ATP-binding</keyword>
<dbReference type="SMART" id="SM00046">
    <property type="entry name" value="DAGKc"/>
    <property type="match status" value="1"/>
</dbReference>